<comment type="catalytic activity">
    <reaction evidence="1">
        <text>ATP + protein L-histidine = ADP + protein N-phospho-L-histidine.</text>
        <dbReference type="EC" id="2.7.13.3"/>
    </reaction>
</comment>
<organism evidence="14 15">
    <name type="scientific">Desulforhabdus amnigena</name>
    <dbReference type="NCBI Taxonomy" id="40218"/>
    <lineage>
        <taxon>Bacteria</taxon>
        <taxon>Pseudomonadati</taxon>
        <taxon>Thermodesulfobacteriota</taxon>
        <taxon>Syntrophobacteria</taxon>
        <taxon>Syntrophobacterales</taxon>
        <taxon>Syntrophobacteraceae</taxon>
        <taxon>Desulforhabdus</taxon>
    </lineage>
</organism>
<dbReference type="GO" id="GO:0000155">
    <property type="term" value="F:phosphorelay sensor kinase activity"/>
    <property type="evidence" value="ECO:0007669"/>
    <property type="project" value="InterPro"/>
</dbReference>
<dbReference type="PROSITE" id="PS50109">
    <property type="entry name" value="HIS_KIN"/>
    <property type="match status" value="1"/>
</dbReference>
<dbReference type="InterPro" id="IPR004358">
    <property type="entry name" value="Sig_transdc_His_kin-like_C"/>
</dbReference>
<dbReference type="EMBL" id="BSDR01000001">
    <property type="protein sequence ID" value="GLI34985.1"/>
    <property type="molecule type" value="Genomic_DNA"/>
</dbReference>
<evidence type="ECO:0000259" key="11">
    <source>
        <dbReference type="PROSITE" id="PS50110"/>
    </source>
</evidence>
<dbReference type="SMART" id="SM00387">
    <property type="entry name" value="HATPase_c"/>
    <property type="match status" value="1"/>
</dbReference>
<dbReference type="Gene3D" id="3.30.565.10">
    <property type="entry name" value="Histidine kinase-like ATPase, C-terminal domain"/>
    <property type="match status" value="1"/>
</dbReference>
<accession>A0A9W6FU87</accession>
<dbReference type="InterPro" id="IPR013767">
    <property type="entry name" value="PAS_fold"/>
</dbReference>
<dbReference type="Pfam" id="PF00989">
    <property type="entry name" value="PAS"/>
    <property type="match status" value="1"/>
</dbReference>
<dbReference type="InterPro" id="IPR036890">
    <property type="entry name" value="HATPase_C_sf"/>
</dbReference>
<dbReference type="PANTHER" id="PTHR43065:SF42">
    <property type="entry name" value="TWO-COMPONENT SENSOR PPRA"/>
    <property type="match status" value="1"/>
</dbReference>
<dbReference type="InterPro" id="IPR000014">
    <property type="entry name" value="PAS"/>
</dbReference>
<dbReference type="Pfam" id="PF00512">
    <property type="entry name" value="HisKA"/>
    <property type="match status" value="1"/>
</dbReference>
<dbReference type="InterPro" id="IPR001789">
    <property type="entry name" value="Sig_transdc_resp-reg_receiver"/>
</dbReference>
<feature type="domain" description="PAC" evidence="13">
    <location>
        <begin position="153"/>
        <end position="205"/>
    </location>
</feature>
<keyword evidence="5" id="KW-0547">Nucleotide-binding</keyword>
<feature type="modified residue" description="4-aspartylphosphate" evidence="9">
    <location>
        <position position="513"/>
    </location>
</feature>
<dbReference type="Proteomes" id="UP001144372">
    <property type="component" value="Unassembled WGS sequence"/>
</dbReference>
<evidence type="ECO:0000256" key="4">
    <source>
        <dbReference type="ARBA" id="ARBA00022679"/>
    </source>
</evidence>
<reference evidence="14" key="1">
    <citation type="submission" date="2022-12" db="EMBL/GenBank/DDBJ databases">
        <title>Reference genome sequencing for broad-spectrum identification of bacterial and archaeal isolates by mass spectrometry.</title>
        <authorList>
            <person name="Sekiguchi Y."/>
            <person name="Tourlousse D.M."/>
        </authorList>
    </citation>
    <scope>NUCLEOTIDE SEQUENCE</scope>
    <source>
        <strain evidence="14">ASRB1</strain>
    </source>
</reference>
<dbReference type="SUPFAM" id="SSF55785">
    <property type="entry name" value="PYP-like sensor domain (PAS domain)"/>
    <property type="match status" value="2"/>
</dbReference>
<feature type="domain" description="Response regulatory" evidence="11">
    <location>
        <begin position="462"/>
        <end position="578"/>
    </location>
</feature>
<evidence type="ECO:0000256" key="8">
    <source>
        <dbReference type="ARBA" id="ARBA00023012"/>
    </source>
</evidence>
<comment type="caution">
    <text evidence="14">The sequence shown here is derived from an EMBL/GenBank/DDBJ whole genome shotgun (WGS) entry which is preliminary data.</text>
</comment>
<dbReference type="SMART" id="SM00388">
    <property type="entry name" value="HisKA"/>
    <property type="match status" value="1"/>
</dbReference>
<name>A0A9W6FU87_9BACT</name>
<dbReference type="SUPFAM" id="SSF47384">
    <property type="entry name" value="Homodimeric domain of signal transducing histidine kinase"/>
    <property type="match status" value="1"/>
</dbReference>
<keyword evidence="6" id="KW-0418">Kinase</keyword>
<dbReference type="PROSITE" id="PS50112">
    <property type="entry name" value="PAS"/>
    <property type="match status" value="1"/>
</dbReference>
<evidence type="ECO:0000313" key="14">
    <source>
        <dbReference type="EMBL" id="GLI34985.1"/>
    </source>
</evidence>
<evidence type="ECO:0000256" key="3">
    <source>
        <dbReference type="ARBA" id="ARBA00022553"/>
    </source>
</evidence>
<sequence length="584" mass="66361">MKIQDINVLSPIEVKQEMEKARDQKRVYFEFSHRRSDGSIRDVEVYSSKIKVKGKELLHSIVHDVTERKRVERMLQEREAKYRDLFENAPIGIFSTTSRGQALSVNTAMARILGYRSPQEAIERYPDLRSQLYVNPGWRDRFLQLLQEKDYVENFEYEARRADGKTVWLSMNARIAKRNGDGSFIINGFATDITVQRRLEDQFHHAQKMESVGRLAGGVAHDYNNMLSVILGYAELALALLKPSEPLYNYIQEILKAAERSTKVTRQLLAFARKQTISPKVIDLNETVEGMLKMLRRLIGEDIDLAWLPKTDLWPVKMDPSQIDQLLVNLCVNARDAIADVGKITIETQMVTLDKAYYDDHMEFAPGDFVVLAVSDNGCGMNKEIQDKLFEPFFTTKAERQGTGLGLATVHGIVKQNKGFVNVYSEPGKGTTFKIYLPRHVDNVVDPQEESLAEIAMGHGETILIVEDEVAILNLSRAMLERLGYTLLTASTVNEAMRLAEEHSGEIHLLITDVIMPEMNGRDLADQMHTLYPDIKILFMSGYTANVIAHHGVLDEEVRFIQKPFSIEELAAKVREALEPLPPH</sequence>
<evidence type="ECO:0000259" key="12">
    <source>
        <dbReference type="PROSITE" id="PS50112"/>
    </source>
</evidence>
<dbReference type="SMART" id="SM00086">
    <property type="entry name" value="PAC"/>
    <property type="match status" value="2"/>
</dbReference>
<dbReference type="PANTHER" id="PTHR43065">
    <property type="entry name" value="SENSOR HISTIDINE KINASE"/>
    <property type="match status" value="1"/>
</dbReference>
<dbReference type="Gene3D" id="3.30.450.20">
    <property type="entry name" value="PAS domain"/>
    <property type="match status" value="2"/>
</dbReference>
<evidence type="ECO:0000256" key="9">
    <source>
        <dbReference type="PROSITE-ProRule" id="PRU00169"/>
    </source>
</evidence>
<dbReference type="SUPFAM" id="SSF55874">
    <property type="entry name" value="ATPase domain of HSP90 chaperone/DNA topoisomerase II/histidine kinase"/>
    <property type="match status" value="1"/>
</dbReference>
<dbReference type="CDD" id="cd00082">
    <property type="entry name" value="HisKA"/>
    <property type="match status" value="1"/>
</dbReference>
<evidence type="ECO:0000313" key="15">
    <source>
        <dbReference type="Proteomes" id="UP001144372"/>
    </source>
</evidence>
<dbReference type="PRINTS" id="PR00344">
    <property type="entry name" value="BCTRLSENSOR"/>
</dbReference>
<dbReference type="NCBIfam" id="TIGR00229">
    <property type="entry name" value="sensory_box"/>
    <property type="match status" value="2"/>
</dbReference>
<dbReference type="SMART" id="SM00448">
    <property type="entry name" value="REC"/>
    <property type="match status" value="1"/>
</dbReference>
<evidence type="ECO:0000256" key="7">
    <source>
        <dbReference type="ARBA" id="ARBA00022840"/>
    </source>
</evidence>
<keyword evidence="4" id="KW-0808">Transferase</keyword>
<dbReference type="InterPro" id="IPR036097">
    <property type="entry name" value="HisK_dim/P_sf"/>
</dbReference>
<dbReference type="SUPFAM" id="SSF52172">
    <property type="entry name" value="CheY-like"/>
    <property type="match status" value="1"/>
</dbReference>
<dbReference type="Pfam" id="PF00072">
    <property type="entry name" value="Response_reg"/>
    <property type="match status" value="1"/>
</dbReference>
<dbReference type="EC" id="2.7.13.3" evidence="2"/>
<evidence type="ECO:0000259" key="13">
    <source>
        <dbReference type="PROSITE" id="PS50113"/>
    </source>
</evidence>
<dbReference type="Pfam" id="PF13426">
    <property type="entry name" value="PAS_9"/>
    <property type="match status" value="1"/>
</dbReference>
<evidence type="ECO:0000256" key="6">
    <source>
        <dbReference type="ARBA" id="ARBA00022777"/>
    </source>
</evidence>
<dbReference type="InterPro" id="IPR003594">
    <property type="entry name" value="HATPase_dom"/>
</dbReference>
<dbReference type="InterPro" id="IPR011006">
    <property type="entry name" value="CheY-like_superfamily"/>
</dbReference>
<dbReference type="CDD" id="cd00130">
    <property type="entry name" value="PAS"/>
    <property type="match status" value="1"/>
</dbReference>
<dbReference type="PROSITE" id="PS50110">
    <property type="entry name" value="RESPONSE_REGULATORY"/>
    <property type="match status" value="1"/>
</dbReference>
<proteinExistence type="predicted"/>
<feature type="domain" description="PAS" evidence="12">
    <location>
        <begin position="78"/>
        <end position="119"/>
    </location>
</feature>
<dbReference type="SMART" id="SM00091">
    <property type="entry name" value="PAS"/>
    <property type="match status" value="1"/>
</dbReference>
<dbReference type="InterPro" id="IPR005467">
    <property type="entry name" value="His_kinase_dom"/>
</dbReference>
<dbReference type="PROSITE" id="PS50113">
    <property type="entry name" value="PAC"/>
    <property type="match status" value="1"/>
</dbReference>
<dbReference type="InterPro" id="IPR001610">
    <property type="entry name" value="PAC"/>
</dbReference>
<keyword evidence="15" id="KW-1185">Reference proteome</keyword>
<gene>
    <name evidence="14" type="ORF">DAMNIGENAA_24180</name>
</gene>
<dbReference type="Gene3D" id="3.40.50.2300">
    <property type="match status" value="1"/>
</dbReference>
<evidence type="ECO:0000256" key="1">
    <source>
        <dbReference type="ARBA" id="ARBA00000085"/>
    </source>
</evidence>
<evidence type="ECO:0000259" key="10">
    <source>
        <dbReference type="PROSITE" id="PS50109"/>
    </source>
</evidence>
<evidence type="ECO:0000256" key="5">
    <source>
        <dbReference type="ARBA" id="ARBA00022741"/>
    </source>
</evidence>
<keyword evidence="7" id="KW-0067">ATP-binding</keyword>
<dbReference type="InterPro" id="IPR035965">
    <property type="entry name" value="PAS-like_dom_sf"/>
</dbReference>
<dbReference type="InterPro" id="IPR000700">
    <property type="entry name" value="PAS-assoc_C"/>
</dbReference>
<dbReference type="AlphaFoldDB" id="A0A9W6FU87"/>
<keyword evidence="3 9" id="KW-0597">Phosphoprotein</keyword>
<dbReference type="Gene3D" id="1.10.287.130">
    <property type="match status" value="1"/>
</dbReference>
<protein>
    <recommendedName>
        <fullName evidence="2">histidine kinase</fullName>
        <ecNumber evidence="2">2.7.13.3</ecNumber>
    </recommendedName>
</protein>
<evidence type="ECO:0000256" key="2">
    <source>
        <dbReference type="ARBA" id="ARBA00012438"/>
    </source>
</evidence>
<dbReference type="Pfam" id="PF02518">
    <property type="entry name" value="HATPase_c"/>
    <property type="match status" value="1"/>
</dbReference>
<keyword evidence="8" id="KW-0902">Two-component regulatory system</keyword>
<feature type="domain" description="Histidine kinase" evidence="10">
    <location>
        <begin position="218"/>
        <end position="441"/>
    </location>
</feature>
<dbReference type="InterPro" id="IPR003661">
    <property type="entry name" value="HisK_dim/P_dom"/>
</dbReference>